<sequence>MYILHLRLPHSLPPVIEQTGNEGGNVETGQEGFQCCPVSISRASQPSVSCRI</sequence>
<evidence type="ECO:0000313" key="1">
    <source>
        <dbReference type="EMBL" id="EGC87426.1"/>
    </source>
</evidence>
<dbReference type="EMBL" id="AEXO01000013">
    <property type="protein sequence ID" value="EGC87426.1"/>
    <property type="molecule type" value="Genomic_DNA"/>
</dbReference>
<comment type="caution">
    <text evidence="1">The sequence shown here is derived from an EMBL/GenBank/DDBJ whole genome shotgun (WGS) entry which is preliminary data.</text>
</comment>
<protein>
    <submittedName>
        <fullName evidence="1">Uncharacterized protein</fullName>
    </submittedName>
</protein>
<keyword evidence="2" id="KW-1185">Reference proteome</keyword>
<proteinExistence type="predicted"/>
<gene>
    <name evidence="1" type="ORF">HMPREF9303_2214</name>
</gene>
<dbReference type="AlphaFoldDB" id="F0H4A0"/>
<accession>F0H4A0</accession>
<organism evidence="1 2">
    <name type="scientific">Prevotella denticola CRIS 18C-A</name>
    <dbReference type="NCBI Taxonomy" id="944557"/>
    <lineage>
        <taxon>Bacteria</taxon>
        <taxon>Pseudomonadati</taxon>
        <taxon>Bacteroidota</taxon>
        <taxon>Bacteroidia</taxon>
        <taxon>Bacteroidales</taxon>
        <taxon>Prevotellaceae</taxon>
        <taxon>Prevotella</taxon>
    </lineage>
</organism>
<reference evidence="1 2" key="1">
    <citation type="submission" date="2011-02" db="EMBL/GenBank/DDBJ databases">
        <authorList>
            <person name="Durkin A.S."/>
            <person name="Madupu R."/>
            <person name="Torralba M."/>
            <person name="Gillis M."/>
            <person name="Methe B."/>
            <person name="Sutton G."/>
            <person name="Nelson K.E."/>
        </authorList>
    </citation>
    <scope>NUCLEOTIDE SEQUENCE [LARGE SCALE GENOMIC DNA]</scope>
    <source>
        <strain evidence="1 2">CRIS 18C-A</strain>
    </source>
</reference>
<dbReference type="Proteomes" id="UP000003155">
    <property type="component" value="Unassembled WGS sequence"/>
</dbReference>
<evidence type="ECO:0000313" key="2">
    <source>
        <dbReference type="Proteomes" id="UP000003155"/>
    </source>
</evidence>
<name>F0H4A0_9BACT</name>